<evidence type="ECO:0000256" key="5">
    <source>
        <dbReference type="ARBA" id="ARBA00023054"/>
    </source>
</evidence>
<dbReference type="PRINTS" id="PR00380">
    <property type="entry name" value="KINESINHEAVY"/>
</dbReference>
<dbReference type="GO" id="GO:0005874">
    <property type="term" value="C:microtubule"/>
    <property type="evidence" value="ECO:0007669"/>
    <property type="project" value="UniProtKB-KW"/>
</dbReference>
<dbReference type="GO" id="GO:0008017">
    <property type="term" value="F:microtubule binding"/>
    <property type="evidence" value="ECO:0007669"/>
    <property type="project" value="InterPro"/>
</dbReference>
<keyword evidence="3" id="KW-0547">Nucleotide-binding</keyword>
<dbReference type="Gene3D" id="2.60.120.430">
    <property type="entry name" value="Galactose-binding lectin"/>
    <property type="match status" value="1"/>
</dbReference>
<evidence type="ECO:0000256" key="8">
    <source>
        <dbReference type="SAM" id="MobiDB-lite"/>
    </source>
</evidence>
<evidence type="ECO:0000256" key="1">
    <source>
        <dbReference type="ARBA" id="ARBA00010899"/>
    </source>
</evidence>
<keyword evidence="5 7" id="KW-0175">Coiled coil</keyword>
<dbReference type="InterPro" id="IPR021720">
    <property type="entry name" value="Malectin_dom"/>
</dbReference>
<dbReference type="SMART" id="SM00129">
    <property type="entry name" value="KISc"/>
    <property type="match status" value="1"/>
</dbReference>
<dbReference type="InterPro" id="IPR027417">
    <property type="entry name" value="P-loop_NTPase"/>
</dbReference>
<dbReference type="Gene3D" id="3.40.850.10">
    <property type="entry name" value="Kinesin motor domain"/>
    <property type="match status" value="1"/>
</dbReference>
<dbReference type="PROSITE" id="PS00411">
    <property type="entry name" value="KINESIN_MOTOR_1"/>
    <property type="match status" value="1"/>
</dbReference>
<accession>A0AAV1E8U0</accession>
<name>A0AAV1E8U0_OLDCO</name>
<keyword evidence="11" id="KW-1185">Reference proteome</keyword>
<dbReference type="GO" id="GO:0005524">
    <property type="term" value="F:ATP binding"/>
    <property type="evidence" value="ECO:0007669"/>
    <property type="project" value="UniProtKB-KW"/>
</dbReference>
<sequence>MVDFRTQSDKPFLDWIQDSSISQMFDSSLLPEELVDNNAGLAEAALCVPGSRLVSTDNISKENVVKFVNAGGGDIKEDGELGILVMSDHGFDGGDVLRTNEIVIDDSTFGVLYQSARIGNFTYQFEDLPAGDYLVDLHFAEIINTYGPKGMRVFDVLVQDKKVLSELDIYSIVGANKPLRLEDVRVTVTANGLLSIRFQGLCGSPIVSGICIKEEPKFPAFQESRRYSEVNSFSFENKDLEVRSNAKYQRKIEELQAQCQQKTDECYQAWMSLTDLNKKLEDARIELDNKCFQNHSLGQEMAQLAKKLKDVSRKYEYGKTLWLGSVNELQLKVKIMKDEQIKLSQEAKESAKLIPDLTRMFTAIQELVLQSEDIKLKYSKEQAERKKLYNQVQETRGNIRVFCRCRPLSREQASAGHATVVDFDAAKDGYIGILPIGSAKKTYKFDRVFLPKDDQENVFADASPLVISVLDGYNVCIFAYGQTGTGKTYTMEGTENNRGVNYRTLELLFRMVEDRKETFVYRLSVNVLEVYNEQIRDLLVDSPASKRLEVRQVSEGANPVPGLVTAEVDSIEEVWKVLQTGNNARATGSNNVNEHSSRSHCMICITVAAKNLINGECTKSKLWLVDLAGSERLGKTDVQGERLKEAQNINRSLSALGDVISALASKSNHIPYRNSKLTHILQDSLGGDSKTLMFVQISPLEQDLGETLSSLNFATRVRGVELGPAKKQIDLGELQKLKLQLDKSKQESKSKDEALQKLEENLRILESKAKGKEQFGRSQQDKVNELENQLLLKADLCRQMDRQLTELSMKVRVGEDVRVNLQQKLHDMEKRLSERDDTESTVLQQKVKQLEKTLKVRTEEFDVQTAILQKKVKELEQKLEKQGGSIGNLLHKKIEELEEKLTESDKHLESLLPFGASDEKSQISSKARQATSIDGEMKSDPWTQGLKSRNRLSGQNSVLLKGTESLNHLRQKQDYQNRRSEINSLSLSMNRSTEKKLSLPAEPNIGRHSIDPSKAFARVTRTTKSFSSRISREPAPLIKERGTSARVWL</sequence>
<keyword evidence="2" id="KW-0493">Microtubule</keyword>
<dbReference type="InterPro" id="IPR001752">
    <property type="entry name" value="Kinesin_motor_dom"/>
</dbReference>
<keyword evidence="4" id="KW-0067">ATP-binding</keyword>
<dbReference type="Proteomes" id="UP001161247">
    <property type="component" value="Chromosome 8"/>
</dbReference>
<comment type="similarity">
    <text evidence="1">Belongs to the TRAFAC class myosin-kinesin ATPase superfamily. Kinesin family. KIN-14 subfamily.</text>
</comment>
<organism evidence="10 11">
    <name type="scientific">Oldenlandia corymbosa var. corymbosa</name>
    <dbReference type="NCBI Taxonomy" id="529605"/>
    <lineage>
        <taxon>Eukaryota</taxon>
        <taxon>Viridiplantae</taxon>
        <taxon>Streptophyta</taxon>
        <taxon>Embryophyta</taxon>
        <taxon>Tracheophyta</taxon>
        <taxon>Spermatophyta</taxon>
        <taxon>Magnoliopsida</taxon>
        <taxon>eudicotyledons</taxon>
        <taxon>Gunneridae</taxon>
        <taxon>Pentapetalae</taxon>
        <taxon>asterids</taxon>
        <taxon>lamiids</taxon>
        <taxon>Gentianales</taxon>
        <taxon>Rubiaceae</taxon>
        <taxon>Rubioideae</taxon>
        <taxon>Spermacoceae</taxon>
        <taxon>Hedyotis-Oldenlandia complex</taxon>
        <taxon>Oldenlandia</taxon>
    </lineage>
</organism>
<dbReference type="Pfam" id="PF11721">
    <property type="entry name" value="Malectin"/>
    <property type="match status" value="1"/>
</dbReference>
<feature type="coiled-coil region" evidence="7">
    <location>
        <begin position="238"/>
        <end position="265"/>
    </location>
</feature>
<feature type="compositionally biased region" description="Polar residues" evidence="8">
    <location>
        <begin position="982"/>
        <end position="991"/>
    </location>
</feature>
<reference evidence="10" key="1">
    <citation type="submission" date="2023-03" db="EMBL/GenBank/DDBJ databases">
        <authorList>
            <person name="Julca I."/>
        </authorList>
    </citation>
    <scope>NUCLEOTIDE SEQUENCE</scope>
</reference>
<feature type="domain" description="Kinesin motor" evidence="9">
    <location>
        <begin position="396"/>
        <end position="728"/>
    </location>
</feature>
<evidence type="ECO:0000259" key="9">
    <source>
        <dbReference type="SMART" id="SM00129"/>
    </source>
</evidence>
<protein>
    <submittedName>
        <fullName evidence="10">OLC1v1017184C1</fullName>
    </submittedName>
</protein>
<dbReference type="InterPro" id="IPR019821">
    <property type="entry name" value="Kinesin_motor_CS"/>
</dbReference>
<feature type="compositionally biased region" description="Basic and acidic residues" evidence="8">
    <location>
        <begin position="971"/>
        <end position="981"/>
    </location>
</feature>
<keyword evidence="6" id="KW-0505">Motor protein</keyword>
<evidence type="ECO:0000313" key="10">
    <source>
        <dbReference type="EMBL" id="CAI9116115.1"/>
    </source>
</evidence>
<evidence type="ECO:0000256" key="2">
    <source>
        <dbReference type="ARBA" id="ARBA00022701"/>
    </source>
</evidence>
<evidence type="ECO:0000256" key="7">
    <source>
        <dbReference type="SAM" id="Coils"/>
    </source>
</evidence>
<feature type="region of interest" description="Disordered" evidence="8">
    <location>
        <begin position="971"/>
        <end position="997"/>
    </location>
</feature>
<dbReference type="AlphaFoldDB" id="A0AAV1E8U0"/>
<dbReference type="SUPFAM" id="SSF52540">
    <property type="entry name" value="P-loop containing nucleoside triphosphate hydrolases"/>
    <property type="match status" value="1"/>
</dbReference>
<dbReference type="GO" id="GO:0003777">
    <property type="term" value="F:microtubule motor activity"/>
    <property type="evidence" value="ECO:0007669"/>
    <property type="project" value="InterPro"/>
</dbReference>
<dbReference type="PANTHER" id="PTHR47972:SF11">
    <property type="entry name" value="KINESIN-LIKE PROTEIN KLP68D"/>
    <property type="match status" value="1"/>
</dbReference>
<dbReference type="EMBL" id="OX459125">
    <property type="protein sequence ID" value="CAI9116115.1"/>
    <property type="molecule type" value="Genomic_DNA"/>
</dbReference>
<dbReference type="FunFam" id="3.40.850.10:FF:000057">
    <property type="entry name" value="kinesin-like protein KIN-14R"/>
    <property type="match status" value="1"/>
</dbReference>
<evidence type="ECO:0000256" key="3">
    <source>
        <dbReference type="ARBA" id="ARBA00022741"/>
    </source>
</evidence>
<evidence type="ECO:0000313" key="11">
    <source>
        <dbReference type="Proteomes" id="UP001161247"/>
    </source>
</evidence>
<dbReference type="InterPro" id="IPR027640">
    <property type="entry name" value="Kinesin-like_fam"/>
</dbReference>
<feature type="coiled-coil region" evidence="7">
    <location>
        <begin position="734"/>
        <end position="775"/>
    </location>
</feature>
<feature type="coiled-coil region" evidence="7">
    <location>
        <begin position="294"/>
        <end position="346"/>
    </location>
</feature>
<dbReference type="Pfam" id="PF00225">
    <property type="entry name" value="Kinesin"/>
    <property type="match status" value="1"/>
</dbReference>
<proteinExistence type="inferred from homology"/>
<gene>
    <name evidence="10" type="ORF">OLC1_LOCUS22495</name>
</gene>
<dbReference type="PANTHER" id="PTHR47972">
    <property type="entry name" value="KINESIN-LIKE PROTEIN KLP-3"/>
    <property type="match status" value="1"/>
</dbReference>
<evidence type="ECO:0000256" key="6">
    <source>
        <dbReference type="ARBA" id="ARBA00023175"/>
    </source>
</evidence>
<dbReference type="InterPro" id="IPR036961">
    <property type="entry name" value="Kinesin_motor_dom_sf"/>
</dbReference>
<evidence type="ECO:0000256" key="4">
    <source>
        <dbReference type="ARBA" id="ARBA00022840"/>
    </source>
</evidence>
<dbReference type="GO" id="GO:0007018">
    <property type="term" value="P:microtubule-based movement"/>
    <property type="evidence" value="ECO:0007669"/>
    <property type="project" value="InterPro"/>
</dbReference>
<dbReference type="CDD" id="cd01366">
    <property type="entry name" value="KISc_C_terminal"/>
    <property type="match status" value="1"/>
</dbReference>
<feature type="region of interest" description="Disordered" evidence="8">
    <location>
        <begin position="929"/>
        <end position="949"/>
    </location>
</feature>